<reference evidence="1" key="1">
    <citation type="submission" date="2021-09" db="EMBL/GenBank/DDBJ databases">
        <title>Genome analysis of Fictibacillus sp. KIGAM418 isolated from marine sediment.</title>
        <authorList>
            <person name="Seo M.-J."/>
            <person name="Cho E.-S."/>
            <person name="Hwang C.Y."/>
        </authorList>
    </citation>
    <scope>NUCLEOTIDE SEQUENCE</scope>
    <source>
        <strain evidence="1">KIGAM418</strain>
    </source>
</reference>
<evidence type="ECO:0000313" key="2">
    <source>
        <dbReference type="Proteomes" id="UP001139011"/>
    </source>
</evidence>
<keyword evidence="2" id="KW-1185">Reference proteome</keyword>
<sequence>MKAGQARKNAENWVKENASSEEWFLGAYLSGSTIGLADDDELPVGSDVDIVLVTAEDEPPLKPGKFLYRDTLLEATYLSQKLLKSAREVLSSYHLAGSFRTNTIIADPTGHLQKLQQQVSKHFPEKKSVRSRCENAMRRIESGLAAIQPNATIHEQVTSWLFPAGVTTHVLLVAAMQNPTVRLRYLKAREVLVGYGQEGFYTDLLRLLGCEHFTSEKVEHHLANLEETFDGAAAVSRTPFFFSTDITKIARPIAIDGSRKLIQDGFHREAVFWIAATFARCRTILTADAPPDLQESLAPAFTELLADLGIATTRDIFDRAQEVISFLPAVWDTANAIMEANPDINKNK</sequence>
<organism evidence="1 2">
    <name type="scientific">Fictibacillus marinisediminis</name>
    <dbReference type="NCBI Taxonomy" id="2878389"/>
    <lineage>
        <taxon>Bacteria</taxon>
        <taxon>Bacillati</taxon>
        <taxon>Bacillota</taxon>
        <taxon>Bacilli</taxon>
        <taxon>Bacillales</taxon>
        <taxon>Fictibacillaceae</taxon>
        <taxon>Fictibacillus</taxon>
    </lineage>
</organism>
<name>A0A9X1XEH6_9BACL</name>
<dbReference type="InterPro" id="IPR043519">
    <property type="entry name" value="NT_sf"/>
</dbReference>
<comment type="caution">
    <text evidence="1">The sequence shown here is derived from an EMBL/GenBank/DDBJ whole genome shotgun (WGS) entry which is preliminary data.</text>
</comment>
<dbReference type="RefSeq" id="WP_248253874.1">
    <property type="nucleotide sequence ID" value="NZ_JAIWJX010000002.1"/>
</dbReference>
<dbReference type="AlphaFoldDB" id="A0A9X1XEH6"/>
<gene>
    <name evidence="1" type="ORF">LCY76_18750</name>
</gene>
<dbReference type="Gene3D" id="3.30.460.10">
    <property type="entry name" value="Beta Polymerase, domain 2"/>
    <property type="match status" value="1"/>
</dbReference>
<evidence type="ECO:0000313" key="1">
    <source>
        <dbReference type="EMBL" id="MCK6258616.1"/>
    </source>
</evidence>
<proteinExistence type="predicted"/>
<accession>A0A9X1XEH6</accession>
<dbReference type="Proteomes" id="UP001139011">
    <property type="component" value="Unassembled WGS sequence"/>
</dbReference>
<dbReference type="EMBL" id="JAIWJX010000002">
    <property type="protein sequence ID" value="MCK6258616.1"/>
    <property type="molecule type" value="Genomic_DNA"/>
</dbReference>
<protein>
    <submittedName>
        <fullName evidence="1">Uncharacterized protein</fullName>
    </submittedName>
</protein>